<proteinExistence type="predicted"/>
<dbReference type="STRING" id="573061.Clocel_3547"/>
<dbReference type="SUPFAM" id="SSF56399">
    <property type="entry name" value="ADP-ribosylation"/>
    <property type="match status" value="1"/>
</dbReference>
<evidence type="ECO:0000313" key="2">
    <source>
        <dbReference type="EMBL" id="ADL53223.1"/>
    </source>
</evidence>
<dbReference type="EMBL" id="CP002160">
    <property type="protein sequence ID" value="ADL53223.1"/>
    <property type="molecule type" value="Genomic_DNA"/>
</dbReference>
<dbReference type="GO" id="GO:0016740">
    <property type="term" value="F:transferase activity"/>
    <property type="evidence" value="ECO:0007669"/>
    <property type="project" value="UniProtKB-KW"/>
</dbReference>
<keyword evidence="2" id="KW-0808">Transferase</keyword>
<dbReference type="GO" id="GO:0005576">
    <property type="term" value="C:extracellular region"/>
    <property type="evidence" value="ECO:0007669"/>
    <property type="project" value="InterPro"/>
</dbReference>
<evidence type="ECO:0000313" key="3">
    <source>
        <dbReference type="Proteomes" id="UP000002730"/>
    </source>
</evidence>
<reference evidence="2 3" key="1">
    <citation type="submission" date="2010-08" db="EMBL/GenBank/DDBJ databases">
        <title>Complete sequence of Clostridium cellulovorans 743B.</title>
        <authorList>
            <consortium name="US DOE Joint Genome Institute"/>
            <person name="Lucas S."/>
            <person name="Copeland A."/>
            <person name="Lapidus A."/>
            <person name="Cheng J.-F."/>
            <person name="Bruce D."/>
            <person name="Goodwin L."/>
            <person name="Pitluck S."/>
            <person name="Chertkov O."/>
            <person name="Detter J.C."/>
            <person name="Han C."/>
            <person name="Tapia R."/>
            <person name="Land M."/>
            <person name="Hauser L."/>
            <person name="Chang Y.-J."/>
            <person name="Jeffries C."/>
            <person name="Kyrpides N."/>
            <person name="Ivanova N."/>
            <person name="Mikhailova N."/>
            <person name="Hemme C.L."/>
            <person name="Woyke T."/>
        </authorList>
    </citation>
    <scope>NUCLEOTIDE SEQUENCE [LARGE SCALE GENOMIC DNA]</scope>
    <source>
        <strain evidence="3">ATCC 35296 / DSM 3052 / OCM 3 / 743B</strain>
    </source>
</reference>
<feature type="domain" description="ADP ribosyltransferase" evidence="1">
    <location>
        <begin position="318"/>
        <end position="464"/>
    </location>
</feature>
<organism evidence="2 3">
    <name type="scientific">Clostridium cellulovorans (strain ATCC 35296 / DSM 3052 / OCM 3 / 743B)</name>
    <dbReference type="NCBI Taxonomy" id="573061"/>
    <lineage>
        <taxon>Bacteria</taxon>
        <taxon>Bacillati</taxon>
        <taxon>Bacillota</taxon>
        <taxon>Clostridia</taxon>
        <taxon>Eubacteriales</taxon>
        <taxon>Clostridiaceae</taxon>
        <taxon>Clostridium</taxon>
    </lineage>
</organism>
<dbReference type="eggNOG" id="COG2369">
    <property type="taxonomic scope" value="Bacteria"/>
</dbReference>
<dbReference type="KEGG" id="ccb:Clocel_3547"/>
<dbReference type="NCBIfam" id="TIGR01641">
    <property type="entry name" value="phageSPP1_gp7"/>
    <property type="match status" value="1"/>
</dbReference>
<sequence length="477" mass="54987">MDNYTKNDEVEFIQSLYDDAEEAQKEIYKEQKKNRDELLQIIANIMLTYMIMDNVMNMTKEEYEKEYAKIFKTIIGLCNAEAEVAVTKTTDILKDTVNKTFDFYSYNAEFKDVEDIINKEYKGKHFSSRVWENEQAVAKKLNQQLDDFLKGKINVNQIQKEIKDTYNNSAYEVKRLVETEVNICEDLAFKQFCRETGVKKVTRNEVLDSKTCSKCAPLNGKIFHLEDAPGSIHALCRGFNTIAADDEEITKNDVQVNDNEKITKVKNDKIIVKNNIEKGNIEKEIQNKNINNSKAKNEPETTIEKNNIKKSSNTNKIPKLNETEKWSLDYYTNDGFRELNKTLREGKKLDSTMNTAVKGLDSSLSKLPDYKGKVYRNLDFSFNKKGMDEFLNNHKEGDIVNYVQYTSTSKADDVFGNKFLGKDSIKLSIKSKSGKDISNYSQHKMEEEVLFGRDSKFIVNSIKNDKLGGVLIEMEEL</sequence>
<dbReference type="AlphaFoldDB" id="D9SWE1"/>
<dbReference type="Gene3D" id="3.90.176.10">
    <property type="entry name" value="Toxin ADP-ribosyltransferase, Chain A, domain 1"/>
    <property type="match status" value="1"/>
</dbReference>
<accession>D9SWE1</accession>
<dbReference type="InterPro" id="IPR003540">
    <property type="entry name" value="ADP-ribosyltransferase"/>
</dbReference>
<gene>
    <name evidence="2" type="ordered locus">Clocel_3547</name>
</gene>
<evidence type="ECO:0000259" key="1">
    <source>
        <dbReference type="Pfam" id="PF03496"/>
    </source>
</evidence>
<dbReference type="HOGENOM" id="CLU_571994_0_0_9"/>
<dbReference type="RefSeq" id="WP_013291883.1">
    <property type="nucleotide sequence ID" value="NC_014393.1"/>
</dbReference>
<dbReference type="PROSITE" id="PS51996">
    <property type="entry name" value="TR_MART"/>
    <property type="match status" value="1"/>
</dbReference>
<dbReference type="Proteomes" id="UP000002730">
    <property type="component" value="Chromosome"/>
</dbReference>
<name>D9SWE1_CLOC7</name>
<dbReference type="InterPro" id="IPR006528">
    <property type="entry name" value="Phage_head_morphogenesis_dom"/>
</dbReference>
<dbReference type="OrthoDB" id="9765386at2"/>
<protein>
    <submittedName>
        <fullName evidence="2">NAD:arginine ADP-ribosyltransferase ART</fullName>
    </submittedName>
</protein>
<dbReference type="Pfam" id="PF03496">
    <property type="entry name" value="ADPrib_exo_Tox"/>
    <property type="match status" value="1"/>
</dbReference>
<keyword evidence="3" id="KW-1185">Reference proteome</keyword>